<evidence type="ECO:0000256" key="7">
    <source>
        <dbReference type="ARBA" id="ARBA00049183"/>
    </source>
</evidence>
<evidence type="ECO:0000256" key="3">
    <source>
        <dbReference type="ARBA" id="ARBA00012621"/>
    </source>
</evidence>
<dbReference type="InterPro" id="IPR039901">
    <property type="entry name" value="Kdotransferase"/>
</dbReference>
<dbReference type="Proteomes" id="UP000028702">
    <property type="component" value="Unassembled WGS sequence"/>
</dbReference>
<evidence type="ECO:0000256" key="8">
    <source>
        <dbReference type="PIRSR" id="PIRSR639901-1"/>
    </source>
</evidence>
<dbReference type="PANTHER" id="PTHR42755:SF1">
    <property type="entry name" value="3-DEOXY-D-MANNO-OCTULOSONIC ACID TRANSFERASE, MITOCHONDRIAL-RELATED"/>
    <property type="match status" value="1"/>
</dbReference>
<keyword evidence="13" id="KW-1185">Reference proteome</keyword>
<evidence type="ECO:0000256" key="5">
    <source>
        <dbReference type="ARBA" id="ARBA00022679"/>
    </source>
</evidence>
<feature type="site" description="Transition state stabilizer" evidence="9">
    <location>
        <position position="211"/>
    </location>
</feature>
<evidence type="ECO:0000313" key="13">
    <source>
        <dbReference type="Proteomes" id="UP000028702"/>
    </source>
</evidence>
<dbReference type="EMBL" id="BBIO01000006">
    <property type="protein sequence ID" value="GAK44991.1"/>
    <property type="molecule type" value="Genomic_DNA"/>
</dbReference>
<comment type="catalytic activity">
    <reaction evidence="7 10">
        <text>lipid IVA (E. coli) + CMP-3-deoxy-beta-D-manno-octulosonate = alpha-Kdo-(2-&gt;6)-lipid IVA (E. coli) + CMP + H(+)</text>
        <dbReference type="Rhea" id="RHEA:28066"/>
        <dbReference type="ChEBI" id="CHEBI:15378"/>
        <dbReference type="ChEBI" id="CHEBI:58603"/>
        <dbReference type="ChEBI" id="CHEBI:60364"/>
        <dbReference type="ChEBI" id="CHEBI:60377"/>
        <dbReference type="ChEBI" id="CHEBI:85987"/>
        <dbReference type="EC" id="2.4.99.12"/>
    </reaction>
</comment>
<comment type="similarity">
    <text evidence="10">Belongs to the glycosyltransferase group 1 family.</text>
</comment>
<evidence type="ECO:0000313" key="12">
    <source>
        <dbReference type="EMBL" id="GAK44991.1"/>
    </source>
</evidence>
<dbReference type="Gene3D" id="3.40.50.11720">
    <property type="entry name" value="3-Deoxy-D-manno-octulosonic-acid transferase, N-terminal domain"/>
    <property type="match status" value="1"/>
</dbReference>
<feature type="active site" description="Proton acceptor" evidence="8">
    <location>
        <position position="65"/>
    </location>
</feature>
<dbReference type="GO" id="GO:0009245">
    <property type="term" value="P:lipid A biosynthetic process"/>
    <property type="evidence" value="ECO:0007669"/>
    <property type="project" value="TreeGrafter"/>
</dbReference>
<dbReference type="InterPro" id="IPR007507">
    <property type="entry name" value="Glycos_transf_N"/>
</dbReference>
<dbReference type="InterPro" id="IPR038107">
    <property type="entry name" value="Glycos_transf_N_sf"/>
</dbReference>
<comment type="subcellular location">
    <subcellularLocation>
        <location evidence="10">Cell membrane</location>
    </subcellularLocation>
</comment>
<name>A0A081BAC3_9HYPH</name>
<dbReference type="GO" id="GO:0043842">
    <property type="term" value="F:Kdo transferase activity"/>
    <property type="evidence" value="ECO:0007669"/>
    <property type="project" value="UniProtKB-EC"/>
</dbReference>
<evidence type="ECO:0000256" key="2">
    <source>
        <dbReference type="ARBA" id="ARBA00004713"/>
    </source>
</evidence>
<feature type="site" description="Transition state stabilizer" evidence="9">
    <location>
        <position position="135"/>
    </location>
</feature>
<dbReference type="Pfam" id="PF04413">
    <property type="entry name" value="Glycos_transf_N"/>
    <property type="match status" value="1"/>
</dbReference>
<protein>
    <recommendedName>
        <fullName evidence="4 10">3-deoxy-D-manno-octulosonic acid transferase</fullName>
        <shortName evidence="10">Kdo transferase</shortName>
        <ecNumber evidence="3 10">2.4.99.12</ecNumber>
    </recommendedName>
    <alternativeName>
        <fullName evidence="6 10">Lipid IV(A) 3-deoxy-D-manno-octulosonic acid transferase</fullName>
    </alternativeName>
</protein>
<evidence type="ECO:0000259" key="11">
    <source>
        <dbReference type="Pfam" id="PF04413"/>
    </source>
</evidence>
<evidence type="ECO:0000256" key="10">
    <source>
        <dbReference type="RuleBase" id="RU365103"/>
    </source>
</evidence>
<comment type="pathway">
    <text evidence="2 10">Bacterial outer membrane biogenesis; LPS core biosynthesis.</text>
</comment>
<sequence>MTTPFPLRLYSAAATALRPAAPLLLARRAARGKEDSTRIGERRGRASAKRPEGTLLWLHGASVGESLSILPLIDILLASRADLTILVTSGTLTSAQLLAERLPERAIHQFVPLDAPAYARRFLDHWKPDLAAFVESELWPNLIREAAKRDIPLALVNGRLSQKSLEGWQRAPQSAETLLGAFAAIMAQDEKSEERFAALGAGNVTQPGNLKFDAQPLPFDEKKLEKLQEATRERPLWLASSTHEDEELQAGQTHLDLKAAFPDLLTIIAPRHPARAHEIRAQLEALGLSVAQRSLERLPREETDIYLADTMGELGLFYRLCPLVFMGGSLIPHGGHNPLEPARLGAALLFGPHMFNFTVLAGHLLAQGGALEVQDRTALTETLGNLLQAPDEVGARAEQAHNAASLLGGASMRVAHQLLALMPEGSARERPHA</sequence>
<keyword evidence="10" id="KW-0472">Membrane</keyword>
<keyword evidence="10" id="KW-1003">Cell membrane</keyword>
<gene>
    <name evidence="12" type="ORF">M2A_1490</name>
</gene>
<evidence type="ECO:0000256" key="6">
    <source>
        <dbReference type="ARBA" id="ARBA00031445"/>
    </source>
</evidence>
<reference evidence="12 13" key="1">
    <citation type="submission" date="2014-07" db="EMBL/GenBank/DDBJ databases">
        <title>Tepidicaulis marinum gen. nov., sp. nov., a novel marine bacterium denitrifying nitrate to nitrous oxide strictly under microaerobic conditions.</title>
        <authorList>
            <person name="Takeuchi M."/>
            <person name="Yamagishi T."/>
            <person name="Kamagata Y."/>
            <person name="Oshima K."/>
            <person name="Hattori M."/>
            <person name="Katayama T."/>
            <person name="Hanada S."/>
            <person name="Tamaki H."/>
            <person name="Marumo K."/>
            <person name="Maeda H."/>
            <person name="Nedachi M."/>
            <person name="Iwasaki W."/>
            <person name="Suwa Y."/>
            <person name="Sakata S."/>
        </authorList>
    </citation>
    <scope>NUCLEOTIDE SEQUENCE [LARGE SCALE GENOMIC DNA]</scope>
    <source>
        <strain evidence="12 13">MA2</strain>
    </source>
</reference>
<dbReference type="GO" id="GO:0009244">
    <property type="term" value="P:lipopolysaccharide core region biosynthetic process"/>
    <property type="evidence" value="ECO:0007669"/>
    <property type="project" value="UniProtKB-UniRule"/>
</dbReference>
<evidence type="ECO:0000256" key="1">
    <source>
        <dbReference type="ARBA" id="ARBA00003394"/>
    </source>
</evidence>
<dbReference type="AlphaFoldDB" id="A0A081BAC3"/>
<comment type="caution">
    <text evidence="12">The sequence shown here is derived from an EMBL/GenBank/DDBJ whole genome shotgun (WGS) entry which is preliminary data.</text>
</comment>
<comment type="function">
    <text evidence="1 10">Involved in lipopolysaccharide (LPS) biosynthesis. Catalyzes the transfer of 3-deoxy-D-manno-octulosonate (Kdo) residue(s) from CMP-Kdo to lipid IV(A), the tetraacyldisaccharide-1,4'-bisphosphate precursor of lipid A.</text>
</comment>
<dbReference type="eggNOG" id="COG1519">
    <property type="taxonomic scope" value="Bacteria"/>
</dbReference>
<keyword evidence="5 10" id="KW-0808">Transferase</keyword>
<dbReference type="Gene3D" id="3.40.50.2000">
    <property type="entry name" value="Glycogen Phosphorylase B"/>
    <property type="match status" value="1"/>
</dbReference>
<dbReference type="STRING" id="1333998.M2A_1490"/>
<evidence type="ECO:0000256" key="4">
    <source>
        <dbReference type="ARBA" id="ARBA00019077"/>
    </source>
</evidence>
<dbReference type="RefSeq" id="WP_045445204.1">
    <property type="nucleotide sequence ID" value="NZ_BBIO01000006.1"/>
</dbReference>
<proteinExistence type="inferred from homology"/>
<dbReference type="UniPathway" id="UPA00958"/>
<dbReference type="PANTHER" id="PTHR42755">
    <property type="entry name" value="3-DEOXY-MANNO-OCTULOSONATE CYTIDYLYLTRANSFERASE"/>
    <property type="match status" value="1"/>
</dbReference>
<keyword evidence="10" id="KW-0448">Lipopolysaccharide biosynthesis</keyword>
<evidence type="ECO:0000256" key="9">
    <source>
        <dbReference type="PIRSR" id="PIRSR639901-2"/>
    </source>
</evidence>
<dbReference type="GO" id="GO:0005886">
    <property type="term" value="C:plasma membrane"/>
    <property type="evidence" value="ECO:0007669"/>
    <property type="project" value="UniProtKB-SubCell"/>
</dbReference>
<feature type="domain" description="3-deoxy-D-manno-octulosonic-acid transferase N-terminal" evidence="11">
    <location>
        <begin position="38"/>
        <end position="214"/>
    </location>
</feature>
<organism evidence="12 13">
    <name type="scientific">Tepidicaulis marinus</name>
    <dbReference type="NCBI Taxonomy" id="1333998"/>
    <lineage>
        <taxon>Bacteria</taxon>
        <taxon>Pseudomonadati</taxon>
        <taxon>Pseudomonadota</taxon>
        <taxon>Alphaproteobacteria</taxon>
        <taxon>Hyphomicrobiales</taxon>
        <taxon>Parvibaculaceae</taxon>
        <taxon>Tepidicaulis</taxon>
    </lineage>
</organism>
<accession>A0A081BAC3</accession>
<dbReference type="EC" id="2.4.99.12" evidence="3 10"/>